<dbReference type="AlphaFoldDB" id="A0A835YWJ1"/>
<evidence type="ECO:0000259" key="13">
    <source>
        <dbReference type="Pfam" id="PF01747"/>
    </source>
</evidence>
<dbReference type="InterPro" id="IPR014729">
    <property type="entry name" value="Rossmann-like_a/b/a_fold"/>
</dbReference>
<dbReference type="GO" id="GO:0006796">
    <property type="term" value="P:phosphate-containing compound metabolic process"/>
    <property type="evidence" value="ECO:0007669"/>
    <property type="project" value="InterPro"/>
</dbReference>
<dbReference type="InterPro" id="IPR059117">
    <property type="entry name" value="APS_kinase_dom"/>
</dbReference>
<dbReference type="Pfam" id="PF01747">
    <property type="entry name" value="ATP-sulfurylase"/>
    <property type="match status" value="1"/>
</dbReference>
<evidence type="ECO:0000256" key="6">
    <source>
        <dbReference type="ARBA" id="ARBA00022741"/>
    </source>
</evidence>
<dbReference type="GO" id="GO:0004020">
    <property type="term" value="F:adenylylsulfate kinase activity"/>
    <property type="evidence" value="ECO:0007669"/>
    <property type="project" value="InterPro"/>
</dbReference>
<dbReference type="Gene3D" id="3.10.400.10">
    <property type="entry name" value="Sulfate adenylyltransferase"/>
    <property type="match status" value="1"/>
</dbReference>
<keyword evidence="8" id="KW-0378">Hydrolase</keyword>
<dbReference type="Gene3D" id="3.40.50.300">
    <property type="entry name" value="P-loop containing nucleotide triphosphate hydrolases"/>
    <property type="match status" value="1"/>
</dbReference>
<keyword evidence="4" id="KW-0808">Transferase</keyword>
<keyword evidence="9" id="KW-0067">ATP-binding</keyword>
<dbReference type="InterPro" id="IPR015947">
    <property type="entry name" value="PUA-like_sf"/>
</dbReference>
<evidence type="ECO:0000256" key="9">
    <source>
        <dbReference type="ARBA" id="ARBA00022840"/>
    </source>
</evidence>
<dbReference type="Pfam" id="PF14306">
    <property type="entry name" value="PUA_2"/>
    <property type="match status" value="1"/>
</dbReference>
<evidence type="ECO:0000259" key="12">
    <source>
        <dbReference type="Pfam" id="PF01583"/>
    </source>
</evidence>
<dbReference type="GO" id="GO:0000287">
    <property type="term" value="F:magnesium ion binding"/>
    <property type="evidence" value="ECO:0007669"/>
    <property type="project" value="InterPro"/>
</dbReference>
<keyword evidence="5" id="KW-0479">Metal-binding</keyword>
<dbReference type="EMBL" id="JAFCMP010000515">
    <property type="protein sequence ID" value="KAG5178414.1"/>
    <property type="molecule type" value="Genomic_DNA"/>
</dbReference>
<feature type="region of interest" description="Disordered" evidence="11">
    <location>
        <begin position="1"/>
        <end position="63"/>
    </location>
</feature>
<dbReference type="GO" id="GO:0004427">
    <property type="term" value="F:inorganic diphosphate phosphatase activity"/>
    <property type="evidence" value="ECO:0007669"/>
    <property type="project" value="InterPro"/>
</dbReference>
<dbReference type="InterPro" id="IPR002891">
    <property type="entry name" value="APS"/>
</dbReference>
<feature type="domain" description="Sulphate adenylyltransferase catalytic" evidence="13">
    <location>
        <begin position="547"/>
        <end position="759"/>
    </location>
</feature>
<dbReference type="NCBIfam" id="TIGR00455">
    <property type="entry name" value="apsK"/>
    <property type="match status" value="1"/>
</dbReference>
<dbReference type="GO" id="GO:0005737">
    <property type="term" value="C:cytoplasm"/>
    <property type="evidence" value="ECO:0007669"/>
    <property type="project" value="InterPro"/>
</dbReference>
<evidence type="ECO:0000256" key="7">
    <source>
        <dbReference type="ARBA" id="ARBA00022777"/>
    </source>
</evidence>
<keyword evidence="7" id="KW-0418">Kinase</keyword>
<evidence type="ECO:0000259" key="14">
    <source>
        <dbReference type="Pfam" id="PF14306"/>
    </source>
</evidence>
<dbReference type="PANTHER" id="PTHR11055:SF1">
    <property type="entry name" value="PAPS SYNTHETASE, ISOFORM D"/>
    <property type="match status" value="1"/>
</dbReference>
<comment type="pathway">
    <text evidence="2">Sulfur metabolism.</text>
</comment>
<dbReference type="CDD" id="cd00412">
    <property type="entry name" value="pyrophosphatase"/>
    <property type="match status" value="1"/>
</dbReference>
<organism evidence="15 16">
    <name type="scientific">Tribonema minus</name>
    <dbReference type="NCBI Taxonomy" id="303371"/>
    <lineage>
        <taxon>Eukaryota</taxon>
        <taxon>Sar</taxon>
        <taxon>Stramenopiles</taxon>
        <taxon>Ochrophyta</taxon>
        <taxon>PX clade</taxon>
        <taxon>Xanthophyceae</taxon>
        <taxon>Tribonematales</taxon>
        <taxon>Tribonemataceae</taxon>
        <taxon>Tribonema</taxon>
    </lineage>
</organism>
<dbReference type="GO" id="GO:0004781">
    <property type="term" value="F:sulfate adenylyltransferase (ATP) activity"/>
    <property type="evidence" value="ECO:0007669"/>
    <property type="project" value="InterPro"/>
</dbReference>
<dbReference type="GO" id="GO:0000103">
    <property type="term" value="P:sulfate assimilation"/>
    <property type="evidence" value="ECO:0007669"/>
    <property type="project" value="InterPro"/>
</dbReference>
<feature type="domain" description="APS kinase" evidence="12">
    <location>
        <begin position="162"/>
        <end position="314"/>
    </location>
</feature>
<evidence type="ECO:0000256" key="10">
    <source>
        <dbReference type="ARBA" id="ARBA00022842"/>
    </source>
</evidence>
<dbReference type="Pfam" id="PF01583">
    <property type="entry name" value="APS_kinase"/>
    <property type="match status" value="1"/>
</dbReference>
<dbReference type="InterPro" id="IPR024951">
    <property type="entry name" value="Sulfurylase_cat_dom"/>
</dbReference>
<dbReference type="SUPFAM" id="SSF50324">
    <property type="entry name" value="Inorganic pyrophosphatase"/>
    <property type="match status" value="1"/>
</dbReference>
<evidence type="ECO:0000256" key="1">
    <source>
        <dbReference type="ARBA" id="ARBA00001946"/>
    </source>
</evidence>
<dbReference type="SUPFAM" id="SSF52540">
    <property type="entry name" value="P-loop containing nucleoside triphosphate hydrolases"/>
    <property type="match status" value="1"/>
</dbReference>
<reference evidence="15" key="1">
    <citation type="submission" date="2021-02" db="EMBL/GenBank/DDBJ databases">
        <title>First Annotated Genome of the Yellow-green Alga Tribonema minus.</title>
        <authorList>
            <person name="Mahan K.M."/>
        </authorList>
    </citation>
    <scope>NUCLEOTIDE SEQUENCE</scope>
    <source>
        <strain evidence="15">UTEX B ZZ1240</strain>
    </source>
</reference>
<dbReference type="SUPFAM" id="SSF52374">
    <property type="entry name" value="Nucleotidylyl transferase"/>
    <property type="match status" value="1"/>
</dbReference>
<protein>
    <submittedName>
        <fullName evidence="15">3-phosphoadenosine 5-phosphosulfate synthase-like protein 2</fullName>
    </submittedName>
</protein>
<name>A0A835YWJ1_9STRA</name>
<dbReference type="Proteomes" id="UP000664859">
    <property type="component" value="Unassembled WGS sequence"/>
</dbReference>
<dbReference type="Pfam" id="PF00719">
    <property type="entry name" value="Pyrophosphatase"/>
    <property type="match status" value="1"/>
</dbReference>
<dbReference type="InterPro" id="IPR027417">
    <property type="entry name" value="P-loop_NTPase"/>
</dbReference>
<dbReference type="HAMAP" id="MF_00065">
    <property type="entry name" value="Adenylyl_sulf_kinase"/>
    <property type="match status" value="1"/>
</dbReference>
<keyword evidence="16" id="KW-1185">Reference proteome</keyword>
<comment type="caution">
    <text evidence="15">The sequence shown here is derived from an EMBL/GenBank/DDBJ whole genome shotgun (WGS) entry which is preliminary data.</text>
</comment>
<evidence type="ECO:0000256" key="11">
    <source>
        <dbReference type="SAM" id="MobiDB-lite"/>
    </source>
</evidence>
<evidence type="ECO:0000256" key="5">
    <source>
        <dbReference type="ARBA" id="ARBA00022723"/>
    </source>
</evidence>
<dbReference type="Gene3D" id="3.40.50.620">
    <property type="entry name" value="HUPs"/>
    <property type="match status" value="1"/>
</dbReference>
<dbReference type="SUPFAM" id="SSF88697">
    <property type="entry name" value="PUA domain-like"/>
    <property type="match status" value="1"/>
</dbReference>
<feature type="domain" description="ATP-sulfurylase PUA-like" evidence="14">
    <location>
        <begin position="352"/>
        <end position="537"/>
    </location>
</feature>
<comment type="cofactor">
    <cofactor evidence="1">
        <name>Mg(2+)</name>
        <dbReference type="ChEBI" id="CHEBI:18420"/>
    </cofactor>
</comment>
<gene>
    <name evidence="15" type="ORF">JKP88DRAFT_188520</name>
</gene>
<proteinExistence type="inferred from homology"/>
<keyword evidence="10" id="KW-0460">Magnesium</keyword>
<evidence type="ECO:0000313" key="15">
    <source>
        <dbReference type="EMBL" id="KAG5178414.1"/>
    </source>
</evidence>
<evidence type="ECO:0000313" key="16">
    <source>
        <dbReference type="Proteomes" id="UP000664859"/>
    </source>
</evidence>
<dbReference type="InterPro" id="IPR036649">
    <property type="entry name" value="Pyrophosphatase_sf"/>
</dbReference>
<accession>A0A835YWJ1</accession>
<evidence type="ECO:0000256" key="2">
    <source>
        <dbReference type="ARBA" id="ARBA00004678"/>
    </source>
</evidence>
<dbReference type="OrthoDB" id="506431at2759"/>
<dbReference type="PANTHER" id="PTHR11055">
    <property type="entry name" value="BIFUNCTIONAL 3'-PHOSPHOADENOSINE 5'-PHOSPHOSULFATE SYNTHASE"/>
    <property type="match status" value="1"/>
</dbReference>
<dbReference type="NCBIfam" id="NF003013">
    <property type="entry name" value="PRK03846.1"/>
    <property type="match status" value="1"/>
</dbReference>
<evidence type="ECO:0000256" key="3">
    <source>
        <dbReference type="ARBA" id="ARBA00006220"/>
    </source>
</evidence>
<dbReference type="CDD" id="cd02027">
    <property type="entry name" value="APSK"/>
    <property type="match status" value="1"/>
</dbReference>
<dbReference type="Gene3D" id="3.90.80.10">
    <property type="entry name" value="Inorganic pyrophosphatase"/>
    <property type="match status" value="1"/>
</dbReference>
<dbReference type="InterPro" id="IPR025980">
    <property type="entry name" value="ATP-Sase_PUA-like_dom"/>
</dbReference>
<comment type="similarity">
    <text evidence="3">Belongs to the PPase family.</text>
</comment>
<dbReference type="PROSITE" id="PS00387">
    <property type="entry name" value="PPASE"/>
    <property type="match status" value="1"/>
</dbReference>
<dbReference type="GO" id="GO:0005524">
    <property type="term" value="F:ATP binding"/>
    <property type="evidence" value="ECO:0007669"/>
    <property type="project" value="UniProtKB-KW"/>
</dbReference>
<evidence type="ECO:0000256" key="4">
    <source>
        <dbReference type="ARBA" id="ARBA00022679"/>
    </source>
</evidence>
<sequence length="1072" mass="115947">MAKWDYAPVPTDENSSRRGSGGNLRPPPDALEAAAAAAAVRGTRPQYRRRGDPDDEDDSDSMMTKRMPYCLGMLVLLAIIYVLSRTEAAAVQTAAQCPPPAVGPVAAPGGGGSLAFDIGAYRRDRLSKTPPHIIECAAAGEGGSQAACHLPQSKRFSALGQKGATLWMTGLSGSGKSTIATALEERLVLERGKHVYRLDGDNIRTGLNRDLDFTDDDRAESVRRVGEVACLFSDSGTITIVSLVSPFRGDRDEVRARHEQQGIPFYEVFMDVSLDVVRERDPKGLYKQVDAGKIKGFTGVDAPYEPPMDPEIRLPNSEMTVEQCVAALMRALEAGGVLEGTSGGDASGLPLPDGDEIVDLHVPSSLRAKRENEAATLPQVLLSDIDINWLQTVGEGWASPLKGFMREGALLQTLHFNSYLADPHNVTGNYAFNERATDFAHLPATRPPKRVSSSVPIVLPCTAYTKAMIEASGRRAIALVGKDGAALAILRDPEIYANRKEEIVARVFGVIDPGHPYIQHIHTGGNWLIGGEVELLDRIRYNDGLDQWRLTAREVRDEFARRGADVVYAFQTRNPTHAGHAYLMRTAGDKLRAEGYRKPVLWLSPLGGWTKSDDVPLDVRVRQHEAVLREGMLDPATTVMAIWPAPMIYAGPTEVQFHAKSRRSGGASYFVVGRDPAGMKGSALAQAAPDDDLYDPEHGRYVLAMSPGVNGMRMLDFSQVYYDKRTHTMTAPDPSRPDDFISISGSKMRKLAAQGARPCPIDQPIPSDLLAANCIPPGFMVQSGWDIVCDYYQHVDDKTWVPFSRNAAPAVPPIDSRTTHDGAFGTVDFKVYLRDASGKPISPWHDVSLIAPAVASAALGEDDLYNMVVEIPAGSTAKMEVQKGMGANPIMQDSSHGAPRYYTYGVPSFNYGLLPQTWEDPASVGGRGGDNDPLDVMELGEGPLPMGAIVPVKVLGSLELIDEGETDYKILALRASDPLAARLSTVADLERARPGTLARVRDWLLFYKTTDGKAPNAFAAEEAATPAQAAAVISDCHRRWQALVGGEARHDDEFCLGGAGAAAPAPHCTYPQ</sequence>
<dbReference type="InterPro" id="IPR008162">
    <property type="entry name" value="Pyrophosphatase"/>
</dbReference>
<evidence type="ECO:0000256" key="8">
    <source>
        <dbReference type="ARBA" id="ARBA00022801"/>
    </source>
</evidence>
<keyword evidence="6" id="KW-0547">Nucleotide-binding</keyword>